<comment type="caution">
    <text evidence="3">The sequence shown here is derived from an EMBL/GenBank/DDBJ whole genome shotgun (WGS) entry which is preliminary data.</text>
</comment>
<feature type="transmembrane region" description="Helical" evidence="2">
    <location>
        <begin position="424"/>
        <end position="441"/>
    </location>
</feature>
<dbReference type="EMBL" id="BAAAPN010000045">
    <property type="protein sequence ID" value="GAA1759678.1"/>
    <property type="molecule type" value="Genomic_DNA"/>
</dbReference>
<sequence length="456" mass="48529">MTVDLRDLLVHQADSALSATPSEPPGDLWSQGRRRRTRRRLTVTAASVAAIAAVGGGVARLTAYERGPAPPATSIEHTDARALGYPERITGIDDGNAAPGPVSGIAWAPVPTSAGGEPNRTGTYAVLPSGRMQWLAGIGDTARAVRVSPNGRFAADTDGESYQLLDLATGRPVDLGHPATQRPDLETQMVWSPDSRWVYLPLTGEPRDGFAMALAGVVVDTDGHSFGIPRGNVTLVGFVRQRLLGVGYLSDRRNYALQIYDPTWLGGGWQDTGVTLESTGTRPGPEFVIGSASLSPDGTRLALRSAPTAPGNPTDVRIFDVANGALIPDVNAPTADSHIPEIPVQADDNCPLAWQQNRLLVPWKSDRTLATSTTLAGVAGDPVVVANPALDLTCVDWADDALAGERHTAFYGVQDTWISWHPRTVLPLLGGTLGLLGWLAAQNRLRRRRPRDLLSV</sequence>
<dbReference type="Gene3D" id="2.130.10.10">
    <property type="entry name" value="YVTN repeat-like/Quinoprotein amine dehydrogenase"/>
    <property type="match status" value="1"/>
</dbReference>
<gene>
    <name evidence="3" type="ORF">GCM10009810_18900</name>
</gene>
<keyword evidence="2" id="KW-0472">Membrane</keyword>
<dbReference type="InterPro" id="IPR015943">
    <property type="entry name" value="WD40/YVTN_repeat-like_dom_sf"/>
</dbReference>
<accession>A0ABN2KNC1</accession>
<protein>
    <recommendedName>
        <fullName evidence="5">WD40 repeat domain-containing protein</fullName>
    </recommendedName>
</protein>
<evidence type="ECO:0000256" key="1">
    <source>
        <dbReference type="SAM" id="MobiDB-lite"/>
    </source>
</evidence>
<evidence type="ECO:0000313" key="4">
    <source>
        <dbReference type="Proteomes" id="UP001501475"/>
    </source>
</evidence>
<name>A0ABN2KNC1_9MICO</name>
<organism evidence="3 4">
    <name type="scientific">Nostocoides vanveenii</name>
    <dbReference type="NCBI Taxonomy" id="330835"/>
    <lineage>
        <taxon>Bacteria</taxon>
        <taxon>Bacillati</taxon>
        <taxon>Actinomycetota</taxon>
        <taxon>Actinomycetes</taxon>
        <taxon>Micrococcales</taxon>
        <taxon>Intrasporangiaceae</taxon>
        <taxon>Nostocoides</taxon>
    </lineage>
</organism>
<keyword evidence="4" id="KW-1185">Reference proteome</keyword>
<evidence type="ECO:0000256" key="2">
    <source>
        <dbReference type="SAM" id="Phobius"/>
    </source>
</evidence>
<reference evidence="3 4" key="1">
    <citation type="journal article" date="2019" name="Int. J. Syst. Evol. Microbiol.">
        <title>The Global Catalogue of Microorganisms (GCM) 10K type strain sequencing project: providing services to taxonomists for standard genome sequencing and annotation.</title>
        <authorList>
            <consortium name="The Broad Institute Genomics Platform"/>
            <consortium name="The Broad Institute Genome Sequencing Center for Infectious Disease"/>
            <person name="Wu L."/>
            <person name="Ma J."/>
        </authorList>
    </citation>
    <scope>NUCLEOTIDE SEQUENCE [LARGE SCALE GENOMIC DNA]</scope>
    <source>
        <strain evidence="3 4">JCM 15591</strain>
    </source>
</reference>
<dbReference type="RefSeq" id="WP_344065268.1">
    <property type="nucleotide sequence ID" value="NZ_BAAAPN010000045.1"/>
</dbReference>
<keyword evidence="2" id="KW-0812">Transmembrane</keyword>
<dbReference type="Proteomes" id="UP001501475">
    <property type="component" value="Unassembled WGS sequence"/>
</dbReference>
<proteinExistence type="predicted"/>
<keyword evidence="2" id="KW-1133">Transmembrane helix</keyword>
<feature type="region of interest" description="Disordered" evidence="1">
    <location>
        <begin position="16"/>
        <end position="37"/>
    </location>
</feature>
<feature type="transmembrane region" description="Helical" evidence="2">
    <location>
        <begin position="41"/>
        <end position="61"/>
    </location>
</feature>
<dbReference type="SUPFAM" id="SSF82171">
    <property type="entry name" value="DPP6 N-terminal domain-like"/>
    <property type="match status" value="1"/>
</dbReference>
<evidence type="ECO:0000313" key="3">
    <source>
        <dbReference type="EMBL" id="GAA1759678.1"/>
    </source>
</evidence>
<evidence type="ECO:0008006" key="5">
    <source>
        <dbReference type="Google" id="ProtNLM"/>
    </source>
</evidence>